<proteinExistence type="inferred from homology"/>
<keyword evidence="5" id="KW-0119">Carbohydrate metabolism</keyword>
<gene>
    <name evidence="7" type="ORF">OLC1_LOCUS6644</name>
</gene>
<dbReference type="AlphaFoldDB" id="A0AAV1CJX7"/>
<dbReference type="EMBL" id="OX459119">
    <property type="protein sequence ID" value="CAI9095737.1"/>
    <property type="molecule type" value="Genomic_DNA"/>
</dbReference>
<dbReference type="PANTHER" id="PTHR36050">
    <property type="entry name" value="O-FUCOSYLTRANSFERASE 30"/>
    <property type="match status" value="1"/>
</dbReference>
<dbReference type="Gene3D" id="3.40.50.11340">
    <property type="match status" value="1"/>
</dbReference>
<protein>
    <recommendedName>
        <fullName evidence="6">O-fucosyltransferase family protein</fullName>
    </recommendedName>
</protein>
<evidence type="ECO:0000313" key="7">
    <source>
        <dbReference type="EMBL" id="CAI9095737.1"/>
    </source>
</evidence>
<keyword evidence="2" id="KW-0328">Glycosyltransferase</keyword>
<comment type="similarity">
    <text evidence="1">Belongs to the glycosyltransferase GT106 family.</text>
</comment>
<dbReference type="GO" id="GO:0006004">
    <property type="term" value="P:fucose metabolic process"/>
    <property type="evidence" value="ECO:0007669"/>
    <property type="project" value="UniProtKB-KW"/>
</dbReference>
<accession>A0AAV1CJX7</accession>
<keyword evidence="4" id="KW-0294">Fucose metabolism</keyword>
<evidence type="ECO:0000256" key="6">
    <source>
        <dbReference type="ARBA" id="ARBA00030350"/>
    </source>
</evidence>
<evidence type="ECO:0000256" key="5">
    <source>
        <dbReference type="ARBA" id="ARBA00023277"/>
    </source>
</evidence>
<dbReference type="InterPro" id="IPR019378">
    <property type="entry name" value="GDP-Fuc_O-FucTrfase"/>
</dbReference>
<evidence type="ECO:0000313" key="8">
    <source>
        <dbReference type="Proteomes" id="UP001161247"/>
    </source>
</evidence>
<sequence length="486" mass="54569">MENLNLIRSSKWKRRLNPYQTPRSKSFAFILLFCTCSLLLFISSRFRFPKSVLNVSDDSLKSPLLPPPCGRIRNHIGQEKFLWYAPHSGFSNQLSEFKNALLMAAILNRTLIVPPILDHHAVALGSCPKFRVLSANELRYVSMTDIIDISSVVSDATIRVIDFRIFVSKWCNLDMGSVCPEVFETHLHGGKDSGLNSGFSDELRKCGLLLSGYNGNEDTCVHALDEDCRTTVWTYQKDNEDGVLDSFQPDDQLKKKKNISFVRRRKDVLKALGPGSEVDSARLLAFGSLFTAPYKGSESHIDIHEAPNDRHIQSLIDKIEFLPFVPEILNSGKEFALQKIKGPFLCAQLRLLDGQFKNHWKPTFLALKQKLESLKVKDPRPIHIFVMTDLPMSNWTGTYLGDLVKNSGDYKIFSLMGDDDLIKETARKLKNAAQKIDGCSPQSFNDILLYVEQAVCSCASLGFVGTAGSTIAETIELMRKYETCAG</sequence>
<name>A0AAV1CJX7_OLDCO</name>
<organism evidence="7 8">
    <name type="scientific">Oldenlandia corymbosa var. corymbosa</name>
    <dbReference type="NCBI Taxonomy" id="529605"/>
    <lineage>
        <taxon>Eukaryota</taxon>
        <taxon>Viridiplantae</taxon>
        <taxon>Streptophyta</taxon>
        <taxon>Embryophyta</taxon>
        <taxon>Tracheophyta</taxon>
        <taxon>Spermatophyta</taxon>
        <taxon>Magnoliopsida</taxon>
        <taxon>eudicotyledons</taxon>
        <taxon>Gunneridae</taxon>
        <taxon>Pentapetalae</taxon>
        <taxon>asterids</taxon>
        <taxon>lamiids</taxon>
        <taxon>Gentianales</taxon>
        <taxon>Rubiaceae</taxon>
        <taxon>Rubioideae</taxon>
        <taxon>Spermacoceae</taxon>
        <taxon>Hedyotis-Oldenlandia complex</taxon>
        <taxon>Oldenlandia</taxon>
    </lineage>
</organism>
<reference evidence="7" key="1">
    <citation type="submission" date="2023-03" db="EMBL/GenBank/DDBJ databases">
        <authorList>
            <person name="Julca I."/>
        </authorList>
    </citation>
    <scope>NUCLEOTIDE SEQUENCE</scope>
</reference>
<evidence type="ECO:0000256" key="1">
    <source>
        <dbReference type="ARBA" id="ARBA00007737"/>
    </source>
</evidence>
<evidence type="ECO:0000256" key="4">
    <source>
        <dbReference type="ARBA" id="ARBA00023253"/>
    </source>
</evidence>
<keyword evidence="3" id="KW-0808">Transferase</keyword>
<keyword evidence="8" id="KW-1185">Reference proteome</keyword>
<evidence type="ECO:0000256" key="2">
    <source>
        <dbReference type="ARBA" id="ARBA00022676"/>
    </source>
</evidence>
<dbReference type="Proteomes" id="UP001161247">
    <property type="component" value="Chromosome 2"/>
</dbReference>
<dbReference type="GO" id="GO:0016757">
    <property type="term" value="F:glycosyltransferase activity"/>
    <property type="evidence" value="ECO:0007669"/>
    <property type="project" value="UniProtKB-KW"/>
</dbReference>
<dbReference type="PANTHER" id="PTHR36050:SF1">
    <property type="entry name" value="O-FUCOSYLTRANSFERASE 30"/>
    <property type="match status" value="1"/>
</dbReference>
<evidence type="ECO:0000256" key="3">
    <source>
        <dbReference type="ARBA" id="ARBA00022679"/>
    </source>
</evidence>
<dbReference type="Pfam" id="PF10250">
    <property type="entry name" value="O-FucT"/>
    <property type="match status" value="1"/>
</dbReference>
<dbReference type="Gene3D" id="3.40.50.11350">
    <property type="match status" value="1"/>
</dbReference>